<sequence>MAVKKTAIDIPDVKAEINIGIMLNTEIVDSLSRYIIPLLCIIFLYF</sequence>
<proteinExistence type="predicted"/>
<evidence type="ECO:0000313" key="1">
    <source>
        <dbReference type="EMBL" id="CDM91741.1"/>
    </source>
</evidence>
<accession>A0A0B6XF11</accession>
<protein>
    <submittedName>
        <fullName evidence="1">Uncharacterized protein</fullName>
    </submittedName>
</protein>
<dbReference type="Proteomes" id="UP000032930">
    <property type="component" value="Chromosome"/>
</dbReference>
<dbReference type="KEGG" id="xbv:XBW1_4392"/>
<dbReference type="EMBL" id="FO818637">
    <property type="protein sequence ID" value="CDM91741.1"/>
    <property type="molecule type" value="Genomic_DNA"/>
</dbReference>
<reference evidence="1 2" key="1">
    <citation type="submission" date="2014-02" db="EMBL/GenBank/DDBJ databases">
        <authorList>
            <person name="Genoscope - CEA"/>
        </authorList>
    </citation>
    <scope>NUCLEOTIDE SEQUENCE [LARGE SCALE GENOMIC DNA]</scope>
    <source>
        <strain evidence="1 2">CS03</strain>
    </source>
</reference>
<organism evidence="1 2">
    <name type="scientific">Xenorhabdus bovienii</name>
    <name type="common">Xenorhabdus nematophila subsp. bovienii</name>
    <dbReference type="NCBI Taxonomy" id="40576"/>
    <lineage>
        <taxon>Bacteria</taxon>
        <taxon>Pseudomonadati</taxon>
        <taxon>Pseudomonadota</taxon>
        <taxon>Gammaproteobacteria</taxon>
        <taxon>Enterobacterales</taxon>
        <taxon>Morganellaceae</taxon>
        <taxon>Xenorhabdus</taxon>
    </lineage>
</organism>
<evidence type="ECO:0000313" key="2">
    <source>
        <dbReference type="Proteomes" id="UP000032930"/>
    </source>
</evidence>
<dbReference type="AlphaFoldDB" id="A0A0B6XF11"/>
<name>A0A0B6XF11_XENBV</name>
<gene>
    <name evidence="1" type="ORF">XBW1_4392</name>
</gene>